<name>A0A0F8YRN0_9ZZZZ</name>
<dbReference type="EMBL" id="LAZR01051944">
    <property type="protein sequence ID" value="KKK84062.1"/>
    <property type="molecule type" value="Genomic_DNA"/>
</dbReference>
<evidence type="ECO:0008006" key="2">
    <source>
        <dbReference type="Google" id="ProtNLM"/>
    </source>
</evidence>
<dbReference type="InterPro" id="IPR036278">
    <property type="entry name" value="Sialidase_sf"/>
</dbReference>
<dbReference type="SUPFAM" id="SSF50939">
    <property type="entry name" value="Sialidases"/>
    <property type="match status" value="1"/>
</dbReference>
<gene>
    <name evidence="1" type="ORF">LCGC14_2787140</name>
</gene>
<feature type="non-terminal residue" evidence="1">
    <location>
        <position position="1"/>
    </location>
</feature>
<accession>A0A0F8YRN0</accession>
<organism evidence="1">
    <name type="scientific">marine sediment metagenome</name>
    <dbReference type="NCBI Taxonomy" id="412755"/>
    <lineage>
        <taxon>unclassified sequences</taxon>
        <taxon>metagenomes</taxon>
        <taxon>ecological metagenomes</taxon>
    </lineage>
</organism>
<comment type="caution">
    <text evidence="1">The sequence shown here is derived from an EMBL/GenBank/DDBJ whole genome shotgun (WGS) entry which is preliminary data.</text>
</comment>
<dbReference type="AlphaFoldDB" id="A0A0F8YRN0"/>
<sequence length="171" mass="18573">SNFFYQMSASPRHSDNHVILAVWSELDAATADLKVWDIGGSGDITAMADVVTDLDESAQVAVFINQQNNDIYVAYIKGGTWEATADIKYKKSTDGGTTWGSEQTYSEGTADDLRALWAGVSVGADGGRFQPVFFNDDLNDLFVNLTNDVNIPPLVKLHRATYASARMGEGL</sequence>
<proteinExistence type="predicted"/>
<protein>
    <recommendedName>
        <fullName evidence="2">Sialidase domain-containing protein</fullName>
    </recommendedName>
</protein>
<reference evidence="1" key="1">
    <citation type="journal article" date="2015" name="Nature">
        <title>Complex archaea that bridge the gap between prokaryotes and eukaryotes.</title>
        <authorList>
            <person name="Spang A."/>
            <person name="Saw J.H."/>
            <person name="Jorgensen S.L."/>
            <person name="Zaremba-Niedzwiedzka K."/>
            <person name="Martijn J."/>
            <person name="Lind A.E."/>
            <person name="van Eijk R."/>
            <person name="Schleper C."/>
            <person name="Guy L."/>
            <person name="Ettema T.J."/>
        </authorList>
    </citation>
    <scope>NUCLEOTIDE SEQUENCE</scope>
</reference>
<evidence type="ECO:0000313" key="1">
    <source>
        <dbReference type="EMBL" id="KKK84062.1"/>
    </source>
</evidence>